<dbReference type="Proteomes" id="UP000450012">
    <property type="component" value="Unassembled WGS sequence"/>
</dbReference>
<reference evidence="2 3" key="1">
    <citation type="submission" date="2019-12" db="EMBL/GenBank/DDBJ databases">
        <title>Novel species isolated from a subtropical stream in China.</title>
        <authorList>
            <person name="Lu H."/>
        </authorList>
    </citation>
    <scope>NUCLEOTIDE SEQUENCE [LARGE SCALE GENOMIC DNA]</scope>
    <source>
        <strain evidence="2 3">FT55W</strain>
    </source>
</reference>
<keyword evidence="3" id="KW-1185">Reference proteome</keyword>
<evidence type="ECO:0000313" key="2">
    <source>
        <dbReference type="EMBL" id="MYM67210.1"/>
    </source>
</evidence>
<accession>A0A7X4KBJ3</accession>
<dbReference type="EMBL" id="WWCK01000003">
    <property type="protein sequence ID" value="MYM67210.1"/>
    <property type="molecule type" value="Genomic_DNA"/>
</dbReference>
<dbReference type="AlphaFoldDB" id="A0A7X4KBJ3"/>
<keyword evidence="1" id="KW-0732">Signal</keyword>
<comment type="caution">
    <text evidence="2">The sequence shown here is derived from an EMBL/GenBank/DDBJ whole genome shotgun (WGS) entry which is preliminary data.</text>
</comment>
<feature type="chain" id="PRO_5031458430" evidence="1">
    <location>
        <begin position="19"/>
        <end position="135"/>
    </location>
</feature>
<name>A0A7X4KBJ3_9BURK</name>
<dbReference type="InterPro" id="IPR018673">
    <property type="entry name" value="DUF2141"/>
</dbReference>
<sequence length="135" mass="13974">MSRLMFALLFAVAAPAFAANLTVNVDGVSNADGQIMIAVFNSADTFPVKPVRALAVPAQSGKVQLVVPDLPAGDYALAVYHDANGNGKLDRNLVGMPIEDYAFSNNAMGKRGAPGFDDARIALPAGGATVSVNLR</sequence>
<evidence type="ECO:0000256" key="1">
    <source>
        <dbReference type="SAM" id="SignalP"/>
    </source>
</evidence>
<organism evidence="2 3">
    <name type="scientific">Duganella rivi</name>
    <dbReference type="NCBI Taxonomy" id="2666083"/>
    <lineage>
        <taxon>Bacteria</taxon>
        <taxon>Pseudomonadati</taxon>
        <taxon>Pseudomonadota</taxon>
        <taxon>Betaproteobacteria</taxon>
        <taxon>Burkholderiales</taxon>
        <taxon>Oxalobacteraceae</taxon>
        <taxon>Telluria group</taxon>
        <taxon>Duganella</taxon>
    </lineage>
</organism>
<gene>
    <name evidence="2" type="ORF">GTP45_10245</name>
</gene>
<dbReference type="Pfam" id="PF09912">
    <property type="entry name" value="DUF2141"/>
    <property type="match status" value="1"/>
</dbReference>
<proteinExistence type="predicted"/>
<evidence type="ECO:0000313" key="3">
    <source>
        <dbReference type="Proteomes" id="UP000450012"/>
    </source>
</evidence>
<dbReference type="RefSeq" id="WP_161013770.1">
    <property type="nucleotide sequence ID" value="NZ_WWCK01000003.1"/>
</dbReference>
<protein>
    <submittedName>
        <fullName evidence="2">DUF2141 domain-containing protein</fullName>
    </submittedName>
</protein>
<feature type="signal peptide" evidence="1">
    <location>
        <begin position="1"/>
        <end position="18"/>
    </location>
</feature>